<keyword evidence="3" id="KW-0813">Transport</keyword>
<reference evidence="5" key="1">
    <citation type="submission" date="2022-09" db="EMBL/GenBank/DDBJ databases">
        <title>Complete Genomes of Fervidibacillus albus and Fervidibacillus halotolerans isolated from tidal flat sediments.</title>
        <authorList>
            <person name="Kwon K.K."/>
            <person name="Yang S.-H."/>
            <person name="Park M.J."/>
            <person name="Oh H.-M."/>
        </authorList>
    </citation>
    <scope>NUCLEOTIDE SEQUENCE</scope>
    <source>
        <strain evidence="5">MEBiC13591</strain>
    </source>
</reference>
<dbReference type="Pfam" id="PF03334">
    <property type="entry name" value="PhaG_MnhG_YufB"/>
    <property type="match status" value="1"/>
</dbReference>
<dbReference type="RefSeq" id="WP_275417799.1">
    <property type="nucleotide sequence ID" value="NZ_CP106878.1"/>
</dbReference>
<dbReference type="KEGG" id="faf:OE104_01185"/>
<feature type="transmembrane region" description="Helical" evidence="4">
    <location>
        <begin position="6"/>
        <end position="31"/>
    </location>
</feature>
<evidence type="ECO:0000256" key="2">
    <source>
        <dbReference type="ARBA" id="ARBA00008404"/>
    </source>
</evidence>
<comment type="similarity">
    <text evidence="2">Belongs to the CPA3 antiporters (TC 2.A.63) subunit G family.</text>
</comment>
<name>A0A9E8LUP6_9BACI</name>
<dbReference type="AlphaFoldDB" id="A0A9E8LUP6"/>
<dbReference type="PANTHER" id="PTHR34703:SF1">
    <property type="entry name" value="ANTIPORTER SUBUNIT MNHG2-RELATED"/>
    <property type="match status" value="1"/>
</dbReference>
<dbReference type="NCBIfam" id="NF009314">
    <property type="entry name" value="PRK12674.1-2"/>
    <property type="match status" value="1"/>
</dbReference>
<keyword evidence="4" id="KW-0812">Transmembrane</keyword>
<protein>
    <submittedName>
        <fullName evidence="5">Monovalent cation/H(+) antiporter subunit G</fullName>
    </submittedName>
</protein>
<dbReference type="InterPro" id="IPR005133">
    <property type="entry name" value="PhaG_MnhG_YufB"/>
</dbReference>
<evidence type="ECO:0000256" key="4">
    <source>
        <dbReference type="SAM" id="Phobius"/>
    </source>
</evidence>
<dbReference type="NCBIfam" id="TIGR01300">
    <property type="entry name" value="CPA3_mnhG_phaG"/>
    <property type="match status" value="1"/>
</dbReference>
<evidence type="ECO:0000313" key="6">
    <source>
        <dbReference type="Proteomes" id="UP001164718"/>
    </source>
</evidence>
<evidence type="ECO:0000256" key="3">
    <source>
        <dbReference type="ARBA" id="ARBA00022449"/>
    </source>
</evidence>
<dbReference type="GO" id="GO:0015385">
    <property type="term" value="F:sodium:proton antiporter activity"/>
    <property type="evidence" value="ECO:0007669"/>
    <property type="project" value="TreeGrafter"/>
</dbReference>
<dbReference type="PANTHER" id="PTHR34703">
    <property type="entry name" value="ANTIPORTER SUBUNIT MNHG2-RELATED"/>
    <property type="match status" value="1"/>
</dbReference>
<evidence type="ECO:0000313" key="5">
    <source>
        <dbReference type="EMBL" id="WAA10018.1"/>
    </source>
</evidence>
<sequence length="131" mass="14568">MTEILDIVVLVFILIGAFFSVVAAIGVVRLPDVYTRNHAASKSATLGVMFILMGTFIHFAAEDHTNTRLILAIVFIFLTSPVGGHLINRAAYYTGVKMWDRSVRDDLMERVGNLNVRSADGKNRKTDELKK</sequence>
<dbReference type="GO" id="GO:0016020">
    <property type="term" value="C:membrane"/>
    <property type="evidence" value="ECO:0007669"/>
    <property type="project" value="UniProtKB-SubCell"/>
</dbReference>
<keyword evidence="4" id="KW-1133">Transmembrane helix</keyword>
<dbReference type="EMBL" id="CP106878">
    <property type="protein sequence ID" value="WAA10018.1"/>
    <property type="molecule type" value="Genomic_DNA"/>
</dbReference>
<comment type="subcellular location">
    <subcellularLocation>
        <location evidence="1">Membrane</location>
        <topology evidence="1">Multi-pass membrane protein</topology>
    </subcellularLocation>
</comment>
<dbReference type="Proteomes" id="UP001164718">
    <property type="component" value="Chromosome"/>
</dbReference>
<evidence type="ECO:0000256" key="1">
    <source>
        <dbReference type="ARBA" id="ARBA00004141"/>
    </source>
</evidence>
<keyword evidence="6" id="KW-1185">Reference proteome</keyword>
<gene>
    <name evidence="5" type="primary">mnhG</name>
    <name evidence="5" type="ORF">OE104_01185</name>
</gene>
<keyword evidence="4" id="KW-0472">Membrane</keyword>
<organism evidence="5 6">
    <name type="scientific">Fervidibacillus albus</name>
    <dbReference type="NCBI Taxonomy" id="2980026"/>
    <lineage>
        <taxon>Bacteria</taxon>
        <taxon>Bacillati</taxon>
        <taxon>Bacillota</taxon>
        <taxon>Bacilli</taxon>
        <taxon>Bacillales</taxon>
        <taxon>Bacillaceae</taxon>
        <taxon>Fervidibacillus</taxon>
    </lineage>
</organism>
<accession>A0A9E8LUP6</accession>
<keyword evidence="3" id="KW-0050">Antiport</keyword>
<proteinExistence type="inferred from homology"/>
<feature type="transmembrane region" description="Helical" evidence="4">
    <location>
        <begin position="43"/>
        <end position="61"/>
    </location>
</feature>
<feature type="transmembrane region" description="Helical" evidence="4">
    <location>
        <begin position="67"/>
        <end position="88"/>
    </location>
</feature>